<sequence length="161" mass="17923">MPRKTFCCALRTLPSDEPKYLAFTPLPCGLAAYESKVCRLGFLSDKLTGEPVLDEGLVSSSTTHKFSYADGVEDNSRWSSVANTTGNAKKHACQPRMGLKIIHDEVCDPLRGRRSTANEPPRVELRLPTAILFNPFRDTCGESTARRLVHYREDLGKFAAY</sequence>
<reference evidence="1 2" key="1">
    <citation type="submission" date="2019-02" db="EMBL/GenBank/DDBJ databases">
        <title>Deep-cultivation of Planctomycetes and their phenomic and genomic characterization uncovers novel biology.</title>
        <authorList>
            <person name="Wiegand S."/>
            <person name="Jogler M."/>
            <person name="Boedeker C."/>
            <person name="Pinto D."/>
            <person name="Vollmers J."/>
            <person name="Rivas-Marin E."/>
            <person name="Kohn T."/>
            <person name="Peeters S.H."/>
            <person name="Heuer A."/>
            <person name="Rast P."/>
            <person name="Oberbeckmann S."/>
            <person name="Bunk B."/>
            <person name="Jeske O."/>
            <person name="Meyerdierks A."/>
            <person name="Storesund J.E."/>
            <person name="Kallscheuer N."/>
            <person name="Luecker S."/>
            <person name="Lage O.M."/>
            <person name="Pohl T."/>
            <person name="Merkel B.J."/>
            <person name="Hornburger P."/>
            <person name="Mueller R.-W."/>
            <person name="Bruemmer F."/>
            <person name="Labrenz M."/>
            <person name="Spormann A.M."/>
            <person name="Op Den Camp H."/>
            <person name="Overmann J."/>
            <person name="Amann R."/>
            <person name="Jetten M.S.M."/>
            <person name="Mascher T."/>
            <person name="Medema M.H."/>
            <person name="Devos D.P."/>
            <person name="Kaster A.-K."/>
            <person name="Ovreas L."/>
            <person name="Rohde M."/>
            <person name="Galperin M.Y."/>
            <person name="Jogler C."/>
        </authorList>
    </citation>
    <scope>NUCLEOTIDE SEQUENCE [LARGE SCALE GENOMIC DNA]</scope>
    <source>
        <strain evidence="1 2">CA85</strain>
    </source>
</reference>
<proteinExistence type="predicted"/>
<name>A0A5C5YAZ0_9BACT</name>
<evidence type="ECO:0000313" key="2">
    <source>
        <dbReference type="Proteomes" id="UP000318053"/>
    </source>
</evidence>
<protein>
    <submittedName>
        <fullName evidence="1">Uncharacterized protein</fullName>
    </submittedName>
</protein>
<comment type="caution">
    <text evidence="1">The sequence shown here is derived from an EMBL/GenBank/DDBJ whole genome shotgun (WGS) entry which is preliminary data.</text>
</comment>
<dbReference type="Proteomes" id="UP000318053">
    <property type="component" value="Unassembled WGS sequence"/>
</dbReference>
<dbReference type="AlphaFoldDB" id="A0A5C5YAZ0"/>
<keyword evidence="2" id="KW-1185">Reference proteome</keyword>
<evidence type="ECO:0000313" key="1">
    <source>
        <dbReference type="EMBL" id="TWT72876.1"/>
    </source>
</evidence>
<dbReference type="EMBL" id="SJPK01000003">
    <property type="protein sequence ID" value="TWT72876.1"/>
    <property type="molecule type" value="Genomic_DNA"/>
</dbReference>
<organism evidence="1 2">
    <name type="scientific">Allorhodopirellula solitaria</name>
    <dbReference type="NCBI Taxonomy" id="2527987"/>
    <lineage>
        <taxon>Bacteria</taxon>
        <taxon>Pseudomonadati</taxon>
        <taxon>Planctomycetota</taxon>
        <taxon>Planctomycetia</taxon>
        <taxon>Pirellulales</taxon>
        <taxon>Pirellulaceae</taxon>
        <taxon>Allorhodopirellula</taxon>
    </lineage>
</organism>
<accession>A0A5C5YAZ0</accession>
<gene>
    <name evidence="1" type="ORF">CA85_13370</name>
</gene>